<gene>
    <name evidence="2" type="ORF">H9L01_06410</name>
</gene>
<dbReference type="GO" id="GO:0051920">
    <property type="term" value="F:peroxiredoxin activity"/>
    <property type="evidence" value="ECO:0007669"/>
    <property type="project" value="InterPro"/>
</dbReference>
<evidence type="ECO:0000313" key="2">
    <source>
        <dbReference type="EMBL" id="QNN60010.1"/>
    </source>
</evidence>
<dbReference type="KEGG" id="eio:H9L01_06410"/>
<reference evidence="2 3" key="1">
    <citation type="submission" date="2020-08" db="EMBL/GenBank/DDBJ databases">
        <title>Genome sequence of Erysipelothrix inopinata DSM 15511T.</title>
        <authorList>
            <person name="Hyun D.-W."/>
            <person name="Bae J.-W."/>
        </authorList>
    </citation>
    <scope>NUCLEOTIDE SEQUENCE [LARGE SCALE GENOMIC DNA]</scope>
    <source>
        <strain evidence="2 3">DSM 15511</strain>
    </source>
</reference>
<dbReference type="Proteomes" id="UP000515928">
    <property type="component" value="Chromosome"/>
</dbReference>
<dbReference type="Gene3D" id="1.20.1290.10">
    <property type="entry name" value="AhpD-like"/>
    <property type="match status" value="1"/>
</dbReference>
<keyword evidence="3" id="KW-1185">Reference proteome</keyword>
<dbReference type="PANTHER" id="PTHR35446:SF2">
    <property type="entry name" value="CARBOXYMUCONOLACTONE DECARBOXYLASE-LIKE DOMAIN-CONTAINING PROTEIN"/>
    <property type="match status" value="1"/>
</dbReference>
<dbReference type="PANTHER" id="PTHR35446">
    <property type="entry name" value="SI:CH211-175M2.5"/>
    <property type="match status" value="1"/>
</dbReference>
<dbReference type="InterPro" id="IPR004675">
    <property type="entry name" value="AhpD_core"/>
</dbReference>
<evidence type="ECO:0000313" key="3">
    <source>
        <dbReference type="Proteomes" id="UP000515928"/>
    </source>
</evidence>
<feature type="domain" description="Carboxymuconolactone decarboxylase-like" evidence="1">
    <location>
        <begin position="12"/>
        <end position="93"/>
    </location>
</feature>
<dbReference type="InterPro" id="IPR003779">
    <property type="entry name" value="CMD-like"/>
</dbReference>
<dbReference type="AlphaFoldDB" id="A0A7G9RWN5"/>
<protein>
    <submittedName>
        <fullName evidence="2">Carboxymuconolactone decarboxylase family protein</fullName>
    </submittedName>
</protein>
<name>A0A7G9RWN5_9FIRM</name>
<dbReference type="NCBIfam" id="TIGR00778">
    <property type="entry name" value="ahpD_dom"/>
    <property type="match status" value="1"/>
</dbReference>
<dbReference type="Pfam" id="PF02627">
    <property type="entry name" value="CMD"/>
    <property type="match status" value="1"/>
</dbReference>
<dbReference type="EMBL" id="CP060715">
    <property type="protein sequence ID" value="QNN60010.1"/>
    <property type="molecule type" value="Genomic_DNA"/>
</dbReference>
<dbReference type="InterPro" id="IPR029032">
    <property type="entry name" value="AhpD-like"/>
</dbReference>
<sequence length="149" mass="17382">MKKQIDYYKEAPDAMKAMFAMEKFINDIPLDSKLKELVKIRTSQINGCAYCVNAHSKDALEMGETIQRIISLVVWRECTFYSRQEQAALNLVEHVVEVADKRIPDEVYQEVSQYFTDQEYVYLVFCINQMNAWNRIAIAMGKHADLMEL</sequence>
<dbReference type="SUPFAM" id="SSF69118">
    <property type="entry name" value="AhpD-like"/>
    <property type="match status" value="1"/>
</dbReference>
<evidence type="ECO:0000259" key="1">
    <source>
        <dbReference type="Pfam" id="PF02627"/>
    </source>
</evidence>
<proteinExistence type="predicted"/>
<dbReference type="RefSeq" id="WP_187533143.1">
    <property type="nucleotide sequence ID" value="NZ_CBCSHU010000002.1"/>
</dbReference>
<accession>A0A7G9RWN5</accession>
<organism evidence="2 3">
    <name type="scientific">Erysipelothrix inopinata</name>
    <dbReference type="NCBI Taxonomy" id="225084"/>
    <lineage>
        <taxon>Bacteria</taxon>
        <taxon>Bacillati</taxon>
        <taxon>Bacillota</taxon>
        <taxon>Erysipelotrichia</taxon>
        <taxon>Erysipelotrichales</taxon>
        <taxon>Erysipelotrichaceae</taxon>
        <taxon>Erysipelothrix</taxon>
    </lineage>
</organism>